<dbReference type="SUPFAM" id="SSF53822">
    <property type="entry name" value="Periplasmic binding protein-like I"/>
    <property type="match status" value="1"/>
</dbReference>
<dbReference type="PANTHER" id="PTHR30036:SF7">
    <property type="entry name" value="ABC TRANSPORTER PERIPLASMIC-BINDING PROTEIN YPHF"/>
    <property type="match status" value="1"/>
</dbReference>
<protein>
    <recommendedName>
        <fullName evidence="3">Periplasmic binding protein domain-containing protein</fullName>
    </recommendedName>
</protein>
<comment type="similarity">
    <text evidence="2">Belongs to the bacterial solute-binding protein 2 family.</text>
</comment>
<evidence type="ECO:0000256" key="1">
    <source>
        <dbReference type="ARBA" id="ARBA00004196"/>
    </source>
</evidence>
<dbReference type="STRING" id="862908.BMS_2530"/>
<reference evidence="5" key="1">
    <citation type="journal article" date="2013" name="ISME J.">
        <title>A small predatory core genome in the divergent marine Bacteriovorax marinus SJ and the terrestrial Bdellovibrio bacteriovorus.</title>
        <authorList>
            <person name="Crossman L.C."/>
            <person name="Chen H."/>
            <person name="Cerdeno-Tarraga A.M."/>
            <person name="Brooks K."/>
            <person name="Quail M.A."/>
            <person name="Pineiro S.A."/>
            <person name="Hobley L."/>
            <person name="Sockett R.E."/>
            <person name="Bentley S.D."/>
            <person name="Parkhill J."/>
            <person name="Williams H.N."/>
            <person name="Stine O.C."/>
        </authorList>
    </citation>
    <scope>NUCLEOTIDE SEQUENCE [LARGE SCALE GENOMIC DNA]</scope>
    <source>
        <strain evidence="5">ATCC BAA-682 / DSM 15412 / SJ</strain>
    </source>
</reference>
<dbReference type="Gene3D" id="3.40.50.2300">
    <property type="match status" value="2"/>
</dbReference>
<dbReference type="PANTHER" id="PTHR30036">
    <property type="entry name" value="D-XYLOSE-BINDING PERIPLASMIC PROTEIN"/>
    <property type="match status" value="1"/>
</dbReference>
<organism evidence="4 5">
    <name type="scientific">Halobacteriovorax marinus (strain ATCC BAA-682 / DSM 15412 / SJ)</name>
    <name type="common">Bacteriovorax marinus</name>
    <dbReference type="NCBI Taxonomy" id="862908"/>
    <lineage>
        <taxon>Bacteria</taxon>
        <taxon>Pseudomonadati</taxon>
        <taxon>Bdellovibrionota</taxon>
        <taxon>Bacteriovoracia</taxon>
        <taxon>Bacteriovoracales</taxon>
        <taxon>Halobacteriovoraceae</taxon>
        <taxon>Halobacteriovorax</taxon>
    </lineage>
</organism>
<evidence type="ECO:0000259" key="3">
    <source>
        <dbReference type="Pfam" id="PF13407"/>
    </source>
</evidence>
<dbReference type="InterPro" id="IPR028082">
    <property type="entry name" value="Peripla_BP_I"/>
</dbReference>
<proteinExistence type="inferred from homology"/>
<evidence type="ECO:0000313" key="5">
    <source>
        <dbReference type="Proteomes" id="UP000008963"/>
    </source>
</evidence>
<comment type="subcellular location">
    <subcellularLocation>
        <location evidence="1">Cell envelope</location>
    </subcellularLocation>
</comment>
<dbReference type="HOGENOM" id="CLU_064743_1_0_7"/>
<accession>E1X5J9</accession>
<dbReference type="Pfam" id="PF13407">
    <property type="entry name" value="Peripla_BP_4"/>
    <property type="match status" value="1"/>
</dbReference>
<dbReference type="RefSeq" id="WP_014245096.1">
    <property type="nucleotide sequence ID" value="NC_016620.1"/>
</dbReference>
<dbReference type="InterPro" id="IPR050555">
    <property type="entry name" value="Bact_Solute-Bind_Prot2"/>
</dbReference>
<dbReference type="Proteomes" id="UP000008963">
    <property type="component" value="Chromosome"/>
</dbReference>
<keyword evidence="5" id="KW-1185">Reference proteome</keyword>
<dbReference type="AlphaFoldDB" id="E1X5J9"/>
<dbReference type="OrthoDB" id="9784024at2"/>
<dbReference type="KEGG" id="bmx:BMS_2530"/>
<dbReference type="EMBL" id="FQ312005">
    <property type="protein sequence ID" value="CBW27320.1"/>
    <property type="molecule type" value="Genomic_DNA"/>
</dbReference>
<name>E1X5J9_HALMS</name>
<feature type="domain" description="Periplasmic binding protein" evidence="3">
    <location>
        <begin position="62"/>
        <end position="302"/>
    </location>
</feature>
<dbReference type="PATRIC" id="fig|862908.3.peg.2415"/>
<sequence>MRLILLFALLFNFSNILGDEYWHYREYLDNFPIQKTKIANLKKLVEEDAKKLNQKQNKTAQIVFIYPGKQISDYWRRNITALEKRLTDSGVKFNIKLIPVETGSSVNEETKDIIRAIKNRPDYLIFTLNVKDHAKLINQILSFSKIKLILLNITTPLKTLGKNQPFFYVGFDHEEGSKKIIETIKERYPDGGDYMVLYHSEGYVSQMRGDYMIKELRESKKWNLKARYYTNGQGKRAEIAINDFFKKNKKVDLIISCSTDISLAAAKYKNKKDFILNGWGGRSSEIDNIQSKKSGIDFTVMRINDDSAIAVAEAIKLDLQNKSNMVPMIFSGEMVIIDKNTSKEKLRSLEKRAFRYSNEEI</sequence>
<dbReference type="InterPro" id="IPR025997">
    <property type="entry name" value="SBP_2_dom"/>
</dbReference>
<dbReference type="GO" id="GO:0030246">
    <property type="term" value="F:carbohydrate binding"/>
    <property type="evidence" value="ECO:0007669"/>
    <property type="project" value="TreeGrafter"/>
</dbReference>
<gene>
    <name evidence="4" type="ordered locus">BMS_2530</name>
</gene>
<dbReference type="GO" id="GO:0030288">
    <property type="term" value="C:outer membrane-bounded periplasmic space"/>
    <property type="evidence" value="ECO:0007669"/>
    <property type="project" value="TreeGrafter"/>
</dbReference>
<evidence type="ECO:0000256" key="2">
    <source>
        <dbReference type="ARBA" id="ARBA00007639"/>
    </source>
</evidence>
<dbReference type="eggNOG" id="COG1879">
    <property type="taxonomic scope" value="Bacteria"/>
</dbReference>
<evidence type="ECO:0000313" key="4">
    <source>
        <dbReference type="EMBL" id="CBW27320.1"/>
    </source>
</evidence>